<dbReference type="Gene3D" id="3.40.1380.20">
    <property type="entry name" value="Pyruvate kinase, C-terminal domain"/>
    <property type="match status" value="1"/>
</dbReference>
<dbReference type="GO" id="GO:0030955">
    <property type="term" value="F:potassium ion binding"/>
    <property type="evidence" value="ECO:0007669"/>
    <property type="project" value="UniProtKB-UniRule"/>
</dbReference>
<comment type="pathway">
    <text evidence="3 15">Carbohydrate degradation; glycolysis; pyruvate from D-glyceraldehyde 3-phosphate: step 5/5.</text>
</comment>
<evidence type="ECO:0000256" key="14">
    <source>
        <dbReference type="NCBIfam" id="TIGR01064"/>
    </source>
</evidence>
<dbReference type="EMBL" id="JQ844178">
    <property type="protein sequence ID" value="AGS51938.1"/>
    <property type="molecule type" value="Genomic_DNA"/>
</dbReference>
<dbReference type="InterPro" id="IPR036918">
    <property type="entry name" value="Pyrv_Knase_C_sf"/>
</dbReference>
<dbReference type="Gene3D" id="2.40.33.10">
    <property type="entry name" value="PK beta-barrel domain-like"/>
    <property type="match status" value="1"/>
</dbReference>
<keyword evidence="10" id="KW-0067">ATP-binding</keyword>
<dbReference type="Pfam" id="PF02887">
    <property type="entry name" value="PK_C"/>
    <property type="match status" value="1"/>
</dbReference>
<keyword evidence="13 17" id="KW-0670">Pyruvate</keyword>
<accession>A0A806KN60</accession>
<feature type="domain" description="Ig-like" evidence="16">
    <location>
        <begin position="72"/>
        <end position="166"/>
    </location>
</feature>
<evidence type="ECO:0000256" key="3">
    <source>
        <dbReference type="ARBA" id="ARBA00004997"/>
    </source>
</evidence>
<dbReference type="Gene3D" id="3.20.20.60">
    <property type="entry name" value="Phosphoenolpyruvate-binding domains"/>
    <property type="match status" value="1"/>
</dbReference>
<dbReference type="InterPro" id="IPR040442">
    <property type="entry name" value="Pyrv_kinase-like_dom_sf"/>
</dbReference>
<dbReference type="GO" id="GO:0005524">
    <property type="term" value="F:ATP binding"/>
    <property type="evidence" value="ECO:0007669"/>
    <property type="project" value="UniProtKB-KW"/>
</dbReference>
<keyword evidence="12 15" id="KW-0324">Glycolysis</keyword>
<dbReference type="FunFam" id="2.40.33.10:FF:000001">
    <property type="entry name" value="Pyruvate kinase"/>
    <property type="match status" value="1"/>
</dbReference>
<dbReference type="InterPro" id="IPR015806">
    <property type="entry name" value="Pyrv_Knase_insert_dom_sf"/>
</dbReference>
<reference evidence="17" key="1">
    <citation type="submission" date="2012-03" db="EMBL/GenBank/DDBJ databases">
        <title>Functional metagenomics reveals considerable lignocellulase gene clusters in the gut microbiome of a wood-feeding higher termite.</title>
        <authorList>
            <person name="Liu N."/>
        </authorList>
    </citation>
    <scope>NUCLEOTIDE SEQUENCE</scope>
</reference>
<dbReference type="SUPFAM" id="SSF52935">
    <property type="entry name" value="PK C-terminal domain-like"/>
    <property type="match status" value="1"/>
</dbReference>
<comment type="cofactor">
    <cofactor evidence="2">
        <name>K(+)</name>
        <dbReference type="ChEBI" id="CHEBI:29103"/>
    </cofactor>
</comment>
<keyword evidence="8" id="KW-0547">Nucleotide-binding</keyword>
<dbReference type="NCBIfam" id="TIGR01064">
    <property type="entry name" value="pyruv_kin"/>
    <property type="match status" value="1"/>
</dbReference>
<evidence type="ECO:0000256" key="13">
    <source>
        <dbReference type="ARBA" id="ARBA00023317"/>
    </source>
</evidence>
<dbReference type="Gene3D" id="3.50.30.10">
    <property type="entry name" value="Phosphohistidine domain"/>
    <property type="match status" value="1"/>
</dbReference>
<dbReference type="SUPFAM" id="SSF50800">
    <property type="entry name" value="PK beta-barrel domain-like"/>
    <property type="match status" value="1"/>
</dbReference>
<name>A0A806KN60_9BACT</name>
<evidence type="ECO:0000256" key="5">
    <source>
        <dbReference type="ARBA" id="ARBA00012142"/>
    </source>
</evidence>
<evidence type="ECO:0000256" key="8">
    <source>
        <dbReference type="ARBA" id="ARBA00022741"/>
    </source>
</evidence>
<evidence type="ECO:0000256" key="9">
    <source>
        <dbReference type="ARBA" id="ARBA00022777"/>
    </source>
</evidence>
<dbReference type="NCBIfam" id="NF004491">
    <property type="entry name" value="PRK05826.1"/>
    <property type="match status" value="1"/>
</dbReference>
<organism evidence="17">
    <name type="scientific">uncultured bacterium contig00003</name>
    <dbReference type="NCBI Taxonomy" id="1181495"/>
    <lineage>
        <taxon>Bacteria</taxon>
        <taxon>environmental samples</taxon>
    </lineage>
</organism>
<dbReference type="InterPro" id="IPR015793">
    <property type="entry name" value="Pyrv_Knase_brl"/>
</dbReference>
<dbReference type="EC" id="2.7.1.40" evidence="5 14"/>
<comment type="catalytic activity">
    <reaction evidence="15">
        <text>pyruvate + ATP = phosphoenolpyruvate + ADP + H(+)</text>
        <dbReference type="Rhea" id="RHEA:18157"/>
        <dbReference type="ChEBI" id="CHEBI:15361"/>
        <dbReference type="ChEBI" id="CHEBI:15378"/>
        <dbReference type="ChEBI" id="CHEBI:30616"/>
        <dbReference type="ChEBI" id="CHEBI:58702"/>
        <dbReference type="ChEBI" id="CHEBI:456216"/>
        <dbReference type="EC" id="2.7.1.40"/>
    </reaction>
</comment>
<dbReference type="PANTHER" id="PTHR11817">
    <property type="entry name" value="PYRUVATE KINASE"/>
    <property type="match status" value="1"/>
</dbReference>
<evidence type="ECO:0000256" key="6">
    <source>
        <dbReference type="ARBA" id="ARBA00022679"/>
    </source>
</evidence>
<keyword evidence="6 15" id="KW-0808">Transferase</keyword>
<dbReference type="GO" id="GO:0004743">
    <property type="term" value="F:pyruvate kinase activity"/>
    <property type="evidence" value="ECO:0007669"/>
    <property type="project" value="UniProtKB-UniRule"/>
</dbReference>
<dbReference type="NCBIfam" id="NF004978">
    <property type="entry name" value="PRK06354.1"/>
    <property type="match status" value="1"/>
</dbReference>
<dbReference type="InterPro" id="IPR015795">
    <property type="entry name" value="Pyrv_Knase_C"/>
</dbReference>
<dbReference type="InterPro" id="IPR001697">
    <property type="entry name" value="Pyr_Knase"/>
</dbReference>
<evidence type="ECO:0000256" key="7">
    <source>
        <dbReference type="ARBA" id="ARBA00022723"/>
    </source>
</evidence>
<evidence type="ECO:0000256" key="12">
    <source>
        <dbReference type="ARBA" id="ARBA00023152"/>
    </source>
</evidence>
<keyword evidence="9 15" id="KW-0418">Kinase</keyword>
<evidence type="ECO:0000256" key="2">
    <source>
        <dbReference type="ARBA" id="ARBA00001958"/>
    </source>
</evidence>
<evidence type="ECO:0000256" key="10">
    <source>
        <dbReference type="ARBA" id="ARBA00022840"/>
    </source>
</evidence>
<dbReference type="InterPro" id="IPR011037">
    <property type="entry name" value="Pyrv_Knase-like_insert_dom_sf"/>
</dbReference>
<comment type="similarity">
    <text evidence="4 15">Belongs to the pyruvate kinase family.</text>
</comment>
<dbReference type="GO" id="GO:0016301">
    <property type="term" value="F:kinase activity"/>
    <property type="evidence" value="ECO:0007669"/>
    <property type="project" value="UniProtKB-KW"/>
</dbReference>
<dbReference type="GO" id="GO:0000287">
    <property type="term" value="F:magnesium ion binding"/>
    <property type="evidence" value="ECO:0007669"/>
    <property type="project" value="UniProtKB-UniRule"/>
</dbReference>
<dbReference type="PROSITE" id="PS50835">
    <property type="entry name" value="IG_LIKE"/>
    <property type="match status" value="1"/>
</dbReference>
<evidence type="ECO:0000256" key="15">
    <source>
        <dbReference type="RuleBase" id="RU000504"/>
    </source>
</evidence>
<evidence type="ECO:0000256" key="4">
    <source>
        <dbReference type="ARBA" id="ARBA00008663"/>
    </source>
</evidence>
<evidence type="ECO:0000256" key="1">
    <source>
        <dbReference type="ARBA" id="ARBA00001946"/>
    </source>
</evidence>
<dbReference type="SUPFAM" id="SSF51621">
    <property type="entry name" value="Phosphoenolpyruvate/pyruvate domain"/>
    <property type="match status" value="1"/>
</dbReference>
<dbReference type="Pfam" id="PF00224">
    <property type="entry name" value="PK"/>
    <property type="match status" value="1"/>
</dbReference>
<dbReference type="FunFam" id="3.20.20.60:FF:000025">
    <property type="entry name" value="Pyruvate kinase"/>
    <property type="match status" value="1"/>
</dbReference>
<evidence type="ECO:0000259" key="16">
    <source>
        <dbReference type="PROSITE" id="PS50835"/>
    </source>
</evidence>
<dbReference type="InterPro" id="IPR007110">
    <property type="entry name" value="Ig-like_dom"/>
</dbReference>
<keyword evidence="11 15" id="KW-0460">Magnesium</keyword>
<evidence type="ECO:0000313" key="17">
    <source>
        <dbReference type="EMBL" id="AGS51938.1"/>
    </source>
</evidence>
<evidence type="ECO:0000256" key="11">
    <source>
        <dbReference type="ARBA" id="ARBA00022842"/>
    </source>
</evidence>
<dbReference type="AlphaFoldDB" id="A0A806KN60"/>
<dbReference type="UniPathway" id="UPA00109">
    <property type="reaction ID" value="UER00188"/>
</dbReference>
<sequence>MQSRKTKIVCSLGPASSTDDVIRELILAGMNIARLNFSHGDNESHTASIERVRRISSELGIPVALMLDTKGPEIRTGMVENDGKVTINKGDSVIVTTDDCYTVAAKNGAPAHIAITWKEAAAKLQKGNCILVADGLLELEVQDISGGSINCRANNTAVIGSKKNVNLIGCHASLPIIGDKDKEDLAFGVKWDLDMVAASFLSFPQEITEIKKYLASLNNTTMKIIAKIESQEGLDNIEKIAELADGVMVARGDLGVQLPTEQIPLAQKHIINTCRKAGKPVITATQMLDSMIVNPRPTRAELTDVANAIFDGTDAVMLSGETSAGSYPVEAVKTMDKIARTVEASNDFISRIETFHDQCFSAAHNPKENLSVIMSRSGVETAASMNAKAIVTPTLSGNTARILSVFRPSMPIIAVTPDQRAERSMQLYWGVQTFLRPFVDDSESMIQDTIQVVSDTGIAKISDKIIFIAGLPVQSPNMVNTVRVLILGTVLARTSAGGFATPDIKRASGRIIHVETPDDIQNIKPAQCKDEILVCKVLTEEYAPFIGMVSGIICEEISEMSEYELRCINPRLVWLTHIRNATKTLESGLTVTIDAEQLLVYEGRI</sequence>
<proteinExistence type="inferred from homology"/>
<dbReference type="PRINTS" id="PR01050">
    <property type="entry name" value="PYRUVTKNASE"/>
</dbReference>
<comment type="cofactor">
    <cofactor evidence="1">
        <name>Mg(2+)</name>
        <dbReference type="ChEBI" id="CHEBI:18420"/>
    </cofactor>
</comment>
<protein>
    <recommendedName>
        <fullName evidence="5 14">Pyruvate kinase</fullName>
        <ecNumber evidence="5 14">2.7.1.40</ecNumber>
    </recommendedName>
</protein>
<dbReference type="InterPro" id="IPR015813">
    <property type="entry name" value="Pyrv/PenolPyrv_kinase-like_dom"/>
</dbReference>
<keyword evidence="7" id="KW-0479">Metal-binding</keyword>